<protein>
    <submittedName>
        <fullName evidence="2">Uncharacterized protein</fullName>
    </submittedName>
</protein>
<feature type="region of interest" description="Disordered" evidence="1">
    <location>
        <begin position="132"/>
        <end position="178"/>
    </location>
</feature>
<feature type="compositionally biased region" description="Low complexity" evidence="1">
    <location>
        <begin position="155"/>
        <end position="169"/>
    </location>
</feature>
<organism evidence="2 3">
    <name type="scientific">Hibiscus sabdariffa</name>
    <name type="common">roselle</name>
    <dbReference type="NCBI Taxonomy" id="183260"/>
    <lineage>
        <taxon>Eukaryota</taxon>
        <taxon>Viridiplantae</taxon>
        <taxon>Streptophyta</taxon>
        <taxon>Embryophyta</taxon>
        <taxon>Tracheophyta</taxon>
        <taxon>Spermatophyta</taxon>
        <taxon>Magnoliopsida</taxon>
        <taxon>eudicotyledons</taxon>
        <taxon>Gunneridae</taxon>
        <taxon>Pentapetalae</taxon>
        <taxon>rosids</taxon>
        <taxon>malvids</taxon>
        <taxon>Malvales</taxon>
        <taxon>Malvaceae</taxon>
        <taxon>Malvoideae</taxon>
        <taxon>Hibiscus</taxon>
    </lineage>
</organism>
<keyword evidence="3" id="KW-1185">Reference proteome</keyword>
<proteinExistence type="predicted"/>
<comment type="caution">
    <text evidence="2">The sequence shown here is derived from an EMBL/GenBank/DDBJ whole genome shotgun (WGS) entry which is preliminary data.</text>
</comment>
<reference evidence="2 3" key="1">
    <citation type="journal article" date="2024" name="G3 (Bethesda)">
        <title>Genome assembly of Hibiscus sabdariffa L. provides insights into metabolisms of medicinal natural products.</title>
        <authorList>
            <person name="Kim T."/>
        </authorList>
    </citation>
    <scope>NUCLEOTIDE SEQUENCE [LARGE SCALE GENOMIC DNA]</scope>
    <source>
        <strain evidence="2">TK-2024</strain>
        <tissue evidence="2">Old leaves</tissue>
    </source>
</reference>
<accession>A0ABR2DBE1</accession>
<gene>
    <name evidence="2" type="ORF">V6N12_057286</name>
</gene>
<evidence type="ECO:0000313" key="3">
    <source>
        <dbReference type="Proteomes" id="UP001472677"/>
    </source>
</evidence>
<evidence type="ECO:0000256" key="1">
    <source>
        <dbReference type="SAM" id="MobiDB-lite"/>
    </source>
</evidence>
<dbReference type="EMBL" id="JBBPBM010000031">
    <property type="protein sequence ID" value="KAK8534642.1"/>
    <property type="molecule type" value="Genomic_DNA"/>
</dbReference>
<evidence type="ECO:0000313" key="2">
    <source>
        <dbReference type="EMBL" id="KAK8534642.1"/>
    </source>
</evidence>
<sequence>MIRGTCVHFDIDYINDMFGLTCEDDEHESFASYLRTVKRNKIVADLCEDSTQWIVAPKGSMSIKRENYVRKIIVNETFRCIEMGKSNLFFPLLITNLCLRHNVQKMSLDKVLLVKGRMISLATWSNLTGAEAKEKRKRKMSEPTPKSEAAKTMSTPTPATPLLEEPTLAKSVPIEEHM</sequence>
<dbReference type="Proteomes" id="UP001472677">
    <property type="component" value="Unassembled WGS sequence"/>
</dbReference>
<name>A0ABR2DBE1_9ROSI</name>